<keyword evidence="3 8" id="KW-0436">Ligase</keyword>
<dbReference type="SUPFAM" id="SSF56037">
    <property type="entry name" value="PheT/TilS domain"/>
    <property type="match status" value="1"/>
</dbReference>
<evidence type="ECO:0000256" key="2">
    <source>
        <dbReference type="ARBA" id="ARBA00022490"/>
    </source>
</evidence>
<feature type="binding site" evidence="8">
    <location>
        <begin position="26"/>
        <end position="31"/>
    </location>
    <ligand>
        <name>ATP</name>
        <dbReference type="ChEBI" id="CHEBI:30616"/>
    </ligand>
</feature>
<dbReference type="SUPFAM" id="SSF52402">
    <property type="entry name" value="Adenine nucleotide alpha hydrolases-like"/>
    <property type="match status" value="1"/>
</dbReference>
<dbReference type="InterPro" id="IPR012796">
    <property type="entry name" value="Lysidine-tRNA-synth_C"/>
</dbReference>
<dbReference type="EC" id="6.3.4.19" evidence="8"/>
<evidence type="ECO:0000313" key="10">
    <source>
        <dbReference type="EMBL" id="NKI32477.1"/>
    </source>
</evidence>
<evidence type="ECO:0000256" key="6">
    <source>
        <dbReference type="ARBA" id="ARBA00022840"/>
    </source>
</evidence>
<protein>
    <recommendedName>
        <fullName evidence="8">tRNA(Ile)-lysidine synthase</fullName>
        <ecNumber evidence="8">6.3.4.19</ecNumber>
    </recommendedName>
    <alternativeName>
        <fullName evidence="8">tRNA(Ile)-2-lysyl-cytidine synthase</fullName>
    </alternativeName>
    <alternativeName>
        <fullName evidence="8">tRNA(Ile)-lysidine synthetase</fullName>
    </alternativeName>
</protein>
<dbReference type="InterPro" id="IPR012795">
    <property type="entry name" value="tRNA_Ile_lys_synt_N"/>
</dbReference>
<keyword evidence="5 8" id="KW-0547">Nucleotide-binding</keyword>
<dbReference type="RefSeq" id="WP_168552676.1">
    <property type="nucleotide sequence ID" value="NZ_JAAWWL010000002.1"/>
</dbReference>
<evidence type="ECO:0000256" key="7">
    <source>
        <dbReference type="ARBA" id="ARBA00048539"/>
    </source>
</evidence>
<dbReference type="CDD" id="cd01992">
    <property type="entry name" value="TilS_N"/>
    <property type="match status" value="1"/>
</dbReference>
<reference evidence="10 11" key="1">
    <citation type="submission" date="2020-04" db="EMBL/GenBank/DDBJ databases">
        <authorList>
            <person name="Yoon J."/>
        </authorList>
    </citation>
    <scope>NUCLEOTIDE SEQUENCE [LARGE SCALE GENOMIC DNA]</scope>
    <source>
        <strain evidence="10 11">DJ-13</strain>
    </source>
</reference>
<comment type="caution">
    <text evidence="10">The sequence shown here is derived from an EMBL/GenBank/DDBJ whole genome shotgun (WGS) entry which is preliminary data.</text>
</comment>
<evidence type="ECO:0000256" key="1">
    <source>
        <dbReference type="ARBA" id="ARBA00004496"/>
    </source>
</evidence>
<keyword evidence="2 8" id="KW-0963">Cytoplasm</keyword>
<sequence>MLEKFKEHIAQWHWKTNKTSLLIACSGGLDSITLVHLCHELKLNFALAHCNYKLRGKDSDADETLVRELGDSLNKRVFVKSFDLKSNEKKGSIQTTARDLRYQWFKELIWEHGFKNVLTAHHLDDNLETFLINLSRGTGLAGLTGIPEENGRIIRPLLQFTRDEIKDYALDNNLNWREDASNSETKYLRNKIRHEVVPSLKDLNPEFLQNFEKTLNHLGSTKEILKRYKFEIQKKLFELKDNFIKISIKKLQKQNPKEDLLYLIFAEFGFTQWEDMLRLLDGTSGKEIRSNTHRLLKDRKSLILQALPSTESQDAISIQETDKRIDKPLKLNFELVEEFDGFTKNTLYVDKDKLKYPLVLRKKRKGDWFVPFGMEGKKKLSKFLKDEKIDQYTKEEVWLLCSNDQIVWVVGYRADNRFKVEKSTQQILRVKIG</sequence>
<name>A0ABX1GRA3_9FLAO</name>
<dbReference type="Gene3D" id="3.40.50.620">
    <property type="entry name" value="HUPs"/>
    <property type="match status" value="1"/>
</dbReference>
<accession>A0ABX1GRA3</accession>
<feature type="domain" description="Lysidine-tRNA(Ile) synthetase C-terminal" evidence="9">
    <location>
        <begin position="358"/>
        <end position="430"/>
    </location>
</feature>
<organism evidence="10 11">
    <name type="scientific">Croceivirga thetidis</name>
    <dbReference type="NCBI Taxonomy" id="2721623"/>
    <lineage>
        <taxon>Bacteria</taxon>
        <taxon>Pseudomonadati</taxon>
        <taxon>Bacteroidota</taxon>
        <taxon>Flavobacteriia</taxon>
        <taxon>Flavobacteriales</taxon>
        <taxon>Flavobacteriaceae</taxon>
        <taxon>Croceivirga</taxon>
    </lineage>
</organism>
<dbReference type="NCBIfam" id="TIGR02432">
    <property type="entry name" value="lysidine_TilS_N"/>
    <property type="match status" value="1"/>
</dbReference>
<dbReference type="SMART" id="SM00977">
    <property type="entry name" value="TilS_C"/>
    <property type="match status" value="1"/>
</dbReference>
<comment type="subcellular location">
    <subcellularLocation>
        <location evidence="1 8">Cytoplasm</location>
    </subcellularLocation>
</comment>
<dbReference type="InterPro" id="IPR014729">
    <property type="entry name" value="Rossmann-like_a/b/a_fold"/>
</dbReference>
<evidence type="ECO:0000259" key="9">
    <source>
        <dbReference type="SMART" id="SM00977"/>
    </source>
</evidence>
<evidence type="ECO:0000256" key="3">
    <source>
        <dbReference type="ARBA" id="ARBA00022598"/>
    </source>
</evidence>
<comment type="function">
    <text evidence="8">Ligates lysine onto the cytidine present at position 34 of the AUA codon-specific tRNA(Ile) that contains the anticodon CAU, in an ATP-dependent manner. Cytidine is converted to lysidine, thus changing the amino acid specificity of the tRNA from methionine to isoleucine.</text>
</comment>
<dbReference type="Pfam" id="PF01171">
    <property type="entry name" value="ATP_bind_3"/>
    <property type="match status" value="1"/>
</dbReference>
<dbReference type="InterPro" id="IPR011063">
    <property type="entry name" value="TilS/TtcA_N"/>
</dbReference>
<comment type="similarity">
    <text evidence="8">Belongs to the tRNA(Ile)-lysidine synthase family.</text>
</comment>
<dbReference type="PANTHER" id="PTHR43033">
    <property type="entry name" value="TRNA(ILE)-LYSIDINE SYNTHASE-RELATED"/>
    <property type="match status" value="1"/>
</dbReference>
<dbReference type="EMBL" id="JAAWWL010000002">
    <property type="protein sequence ID" value="NKI32477.1"/>
    <property type="molecule type" value="Genomic_DNA"/>
</dbReference>
<comment type="catalytic activity">
    <reaction evidence="7 8">
        <text>cytidine(34) in tRNA(Ile2) + L-lysine + ATP = lysidine(34) in tRNA(Ile2) + AMP + diphosphate + H(+)</text>
        <dbReference type="Rhea" id="RHEA:43744"/>
        <dbReference type="Rhea" id="RHEA-COMP:10625"/>
        <dbReference type="Rhea" id="RHEA-COMP:10670"/>
        <dbReference type="ChEBI" id="CHEBI:15378"/>
        <dbReference type="ChEBI" id="CHEBI:30616"/>
        <dbReference type="ChEBI" id="CHEBI:32551"/>
        <dbReference type="ChEBI" id="CHEBI:33019"/>
        <dbReference type="ChEBI" id="CHEBI:82748"/>
        <dbReference type="ChEBI" id="CHEBI:83665"/>
        <dbReference type="ChEBI" id="CHEBI:456215"/>
        <dbReference type="EC" id="6.3.4.19"/>
    </reaction>
</comment>
<keyword evidence="4 8" id="KW-0819">tRNA processing</keyword>
<keyword evidence="11" id="KW-1185">Reference proteome</keyword>
<gene>
    <name evidence="8 10" type="primary">tilS</name>
    <name evidence="10" type="ORF">HCU67_11015</name>
</gene>
<evidence type="ECO:0000313" key="11">
    <source>
        <dbReference type="Proteomes" id="UP000718451"/>
    </source>
</evidence>
<evidence type="ECO:0000256" key="4">
    <source>
        <dbReference type="ARBA" id="ARBA00022694"/>
    </source>
</evidence>
<dbReference type="Pfam" id="PF11734">
    <property type="entry name" value="TilS_C"/>
    <property type="match status" value="1"/>
</dbReference>
<evidence type="ECO:0000256" key="5">
    <source>
        <dbReference type="ARBA" id="ARBA00022741"/>
    </source>
</evidence>
<dbReference type="GO" id="GO:0032267">
    <property type="term" value="F:tRNA(Ile)-lysidine synthase activity"/>
    <property type="evidence" value="ECO:0007669"/>
    <property type="project" value="UniProtKB-EC"/>
</dbReference>
<dbReference type="HAMAP" id="MF_01161">
    <property type="entry name" value="tRNA_Ile_lys_synt"/>
    <property type="match status" value="1"/>
</dbReference>
<dbReference type="Proteomes" id="UP000718451">
    <property type="component" value="Unassembled WGS sequence"/>
</dbReference>
<proteinExistence type="inferred from homology"/>
<evidence type="ECO:0000256" key="8">
    <source>
        <dbReference type="HAMAP-Rule" id="MF_01161"/>
    </source>
</evidence>
<dbReference type="NCBIfam" id="TIGR02433">
    <property type="entry name" value="lysidine_TilS_C"/>
    <property type="match status" value="1"/>
</dbReference>
<keyword evidence="6 8" id="KW-0067">ATP-binding</keyword>
<dbReference type="InterPro" id="IPR012094">
    <property type="entry name" value="tRNA_Ile_lys_synt"/>
</dbReference>
<dbReference type="PANTHER" id="PTHR43033:SF1">
    <property type="entry name" value="TRNA(ILE)-LYSIDINE SYNTHASE-RELATED"/>
    <property type="match status" value="1"/>
</dbReference>
<comment type="domain">
    <text evidence="8">The N-terminal region contains the highly conserved SGGXDS motif, predicted to be a P-loop motif involved in ATP binding.</text>
</comment>